<evidence type="ECO:0000259" key="8">
    <source>
        <dbReference type="Pfam" id="PF03636"/>
    </source>
</evidence>
<dbReference type="SUPFAM" id="SSF74650">
    <property type="entry name" value="Galactose mutarotase-like"/>
    <property type="match status" value="1"/>
</dbReference>
<feature type="binding site" evidence="4">
    <location>
        <begin position="369"/>
        <end position="370"/>
    </location>
    <ligand>
        <name>substrate</name>
    </ligand>
</feature>
<dbReference type="InterPro" id="IPR005196">
    <property type="entry name" value="Glyco_hydro_65_N"/>
</dbReference>
<dbReference type="PANTHER" id="PTHR11051">
    <property type="entry name" value="GLYCOSYL HYDROLASE-RELATED"/>
    <property type="match status" value="1"/>
</dbReference>
<dbReference type="AlphaFoldDB" id="A0A3L7J1Q7"/>
<dbReference type="InterPro" id="IPR011013">
    <property type="entry name" value="Gal_mutarotase_sf_dom"/>
</dbReference>
<dbReference type="InterPro" id="IPR012341">
    <property type="entry name" value="6hp_glycosidase-like_sf"/>
</dbReference>
<name>A0A3L7J1Q7_9MICO</name>
<dbReference type="InterPro" id="IPR008928">
    <property type="entry name" value="6-hairpin_glycosidase_sf"/>
</dbReference>
<dbReference type="GO" id="GO:0005975">
    <property type="term" value="P:carbohydrate metabolic process"/>
    <property type="evidence" value="ECO:0007669"/>
    <property type="project" value="InterPro"/>
</dbReference>
<feature type="region of interest" description="Disordered" evidence="5">
    <location>
        <begin position="775"/>
        <end position="806"/>
    </location>
</feature>
<dbReference type="GO" id="GO:0030246">
    <property type="term" value="F:carbohydrate binding"/>
    <property type="evidence" value="ECO:0007669"/>
    <property type="project" value="InterPro"/>
</dbReference>
<dbReference type="PANTHER" id="PTHR11051:SF13">
    <property type="entry name" value="GLYCOSYL TRANSFERASE"/>
    <property type="match status" value="1"/>
</dbReference>
<evidence type="ECO:0000313" key="9">
    <source>
        <dbReference type="EMBL" id="RLQ84339.1"/>
    </source>
</evidence>
<sequence length="814" mass="91765">MNRDRFPVDPWRLIETEYDAETLGVTESLFAVGNGYLGMRGNAVEGRTAHEHGTYINGLHETWKIQHAESAYGFAEVGQMMVNAPDSKVMRLYVDDEPLALDEADLLSYERILDFRTGVLRRDLLWLTPSGKRVQVSATRMVSFPERHLAVMSLEVTMLDADAPLTISCQLLNRQDGEDEYDGADSDDADDPRNAGHVTERVFEPQGHWQDEDRSILSYSVANSEMTLALAADHLIETSNDYRVERYIDGNIAKNVYAVDAQQGQAVKITKIVSYHSSRSTPTRELVDRCRRTLDRIRSSGVAAQYTKQQEWLAGFWERSDVEIAGHDDVQQAVRWNLFQLAQAAARADGLGIPAKGVTGDGYSGHYFWDTEIYVVPFLAYTSPLWARNALRIRERMLPAARDRARKLNEAGALFPWRTINGEEASAYYAAGTAQYHINADVTYALAKYIDATADIDFLSYGAVDIAVETARMWTSLGFWRSNGEDRFEIHGVTGPDEYTTVVNNNLFTNVMARFNLRYAIEALRALEMERPDAYRRAVKRLNLEDSELVEWERVAAAMTIPYSESLQIHPQDSQFLEREVWDLAATPEDRKPLMLHFHPLVIYRFQVLKQADVVLALFLQGDQFTFEEKLADFDYYDPLTTSDSSLSKIVQSIIAAEVGYQDLALTYFLDTAFVDLEDRHGNTSEGVHVAAAGGVWNSLVSGFGGMRDYDGALTFDPRLPKDWPELRYRLAWRGTRMLVTLTAASMHVAVIDGDDPVSFLVRGEFFEVAPGRDVEIPLDGQGPTRDDAPVQKRRNRRDDGSLMVPAAAQFAEN</sequence>
<dbReference type="GO" id="GO:0004553">
    <property type="term" value="F:hydrolase activity, hydrolyzing O-glycosyl compounds"/>
    <property type="evidence" value="ECO:0007669"/>
    <property type="project" value="TreeGrafter"/>
</dbReference>
<dbReference type="InterPro" id="IPR005194">
    <property type="entry name" value="Glyco_hydro_65_C"/>
</dbReference>
<evidence type="ECO:0000256" key="3">
    <source>
        <dbReference type="PIRSR" id="PIRSR036289-50"/>
    </source>
</evidence>
<feature type="compositionally biased region" description="Basic and acidic residues" evidence="5">
    <location>
        <begin position="785"/>
        <end position="801"/>
    </location>
</feature>
<dbReference type="Proteomes" id="UP000282460">
    <property type="component" value="Unassembled WGS sequence"/>
</dbReference>
<dbReference type="Pfam" id="PF03632">
    <property type="entry name" value="Glyco_hydro_65m"/>
    <property type="match status" value="1"/>
</dbReference>
<evidence type="ECO:0000313" key="10">
    <source>
        <dbReference type="Proteomes" id="UP000282460"/>
    </source>
</evidence>
<organism evidence="9 10">
    <name type="scientific">Mycetocola zhadangensis</name>
    <dbReference type="NCBI Taxonomy" id="1164595"/>
    <lineage>
        <taxon>Bacteria</taxon>
        <taxon>Bacillati</taxon>
        <taxon>Actinomycetota</taxon>
        <taxon>Actinomycetes</taxon>
        <taxon>Micrococcales</taxon>
        <taxon>Microbacteriaceae</taxon>
        <taxon>Mycetocola</taxon>
    </lineage>
</organism>
<evidence type="ECO:0000256" key="5">
    <source>
        <dbReference type="SAM" id="MobiDB-lite"/>
    </source>
</evidence>
<dbReference type="InterPro" id="IPR017045">
    <property type="entry name" value="Malt_Pase/Glycosyl_Hdrlase"/>
</dbReference>
<comment type="similarity">
    <text evidence="1">Belongs to the glycosyl hydrolase 65 family.</text>
</comment>
<evidence type="ECO:0000256" key="2">
    <source>
        <dbReference type="ARBA" id="ARBA00023295"/>
    </source>
</evidence>
<dbReference type="RefSeq" id="WP_121659380.1">
    <property type="nucleotide sequence ID" value="NZ_BMEK01000002.1"/>
</dbReference>
<evidence type="ECO:0000256" key="4">
    <source>
        <dbReference type="PIRSR" id="PIRSR036289-51"/>
    </source>
</evidence>
<gene>
    <name evidence="9" type="ORF">D9V28_09065</name>
</gene>
<evidence type="ECO:0000259" key="7">
    <source>
        <dbReference type="Pfam" id="PF03633"/>
    </source>
</evidence>
<accession>A0A3L7J1Q7</accession>
<dbReference type="OrthoDB" id="9816160at2"/>
<reference evidence="9 10" key="1">
    <citation type="submission" date="2018-10" db="EMBL/GenBank/DDBJ databases">
        <authorList>
            <person name="Li J."/>
        </authorList>
    </citation>
    <scope>NUCLEOTIDE SEQUENCE [LARGE SCALE GENOMIC DNA]</scope>
    <source>
        <strain evidence="9 10">ZD1-4</strain>
    </source>
</reference>
<dbReference type="Gene3D" id="1.50.10.10">
    <property type="match status" value="1"/>
</dbReference>
<dbReference type="Pfam" id="PF03636">
    <property type="entry name" value="Glyco_hydro_65N"/>
    <property type="match status" value="1"/>
</dbReference>
<feature type="domain" description="Glycoside hydrolase family 65 central catalytic" evidence="6">
    <location>
        <begin position="335"/>
        <end position="697"/>
    </location>
</feature>
<keyword evidence="9" id="KW-0378">Hydrolase</keyword>
<dbReference type="EMBL" id="RCWJ01000002">
    <property type="protein sequence ID" value="RLQ84339.1"/>
    <property type="molecule type" value="Genomic_DNA"/>
</dbReference>
<dbReference type="GO" id="GO:0016757">
    <property type="term" value="F:glycosyltransferase activity"/>
    <property type="evidence" value="ECO:0007669"/>
    <property type="project" value="UniProtKB-ARBA"/>
</dbReference>
<feature type="domain" description="Glycoside hydrolase family 65 C-terminal" evidence="7">
    <location>
        <begin position="707"/>
        <end position="767"/>
    </location>
</feature>
<dbReference type="Pfam" id="PF03633">
    <property type="entry name" value="Glyco_hydro_65C"/>
    <property type="match status" value="1"/>
</dbReference>
<keyword evidence="10" id="KW-1185">Reference proteome</keyword>
<feature type="binding site" evidence="4">
    <location>
        <begin position="610"/>
        <end position="611"/>
    </location>
    <ligand>
        <name>substrate</name>
    </ligand>
</feature>
<dbReference type="PIRSF" id="PIRSF036289">
    <property type="entry name" value="Glycosyl_hydrolase_malt_phosph"/>
    <property type="match status" value="1"/>
</dbReference>
<dbReference type="Gene3D" id="2.70.98.40">
    <property type="entry name" value="Glycoside hydrolase, family 65, N-terminal domain"/>
    <property type="match status" value="1"/>
</dbReference>
<keyword evidence="2" id="KW-0326">Glycosidase</keyword>
<comment type="caution">
    <text evidence="9">The sequence shown here is derived from an EMBL/GenBank/DDBJ whole genome shotgun (WGS) entry which is preliminary data.</text>
</comment>
<evidence type="ECO:0000256" key="1">
    <source>
        <dbReference type="ARBA" id="ARBA00006768"/>
    </source>
</evidence>
<feature type="active site" description="Proton donor" evidence="3">
    <location>
        <position position="498"/>
    </location>
</feature>
<dbReference type="SUPFAM" id="SSF48208">
    <property type="entry name" value="Six-hairpin glycosidases"/>
    <property type="match status" value="1"/>
</dbReference>
<protein>
    <submittedName>
        <fullName evidence="9">Glycoside hydrolase family 65 protein</fullName>
    </submittedName>
</protein>
<dbReference type="InterPro" id="IPR005195">
    <property type="entry name" value="Glyco_hydro_65_M"/>
</dbReference>
<dbReference type="Gene3D" id="2.60.420.10">
    <property type="entry name" value="Maltose phosphorylase, domain 3"/>
    <property type="match status" value="1"/>
</dbReference>
<evidence type="ECO:0000259" key="6">
    <source>
        <dbReference type="Pfam" id="PF03632"/>
    </source>
</evidence>
<feature type="domain" description="Glycoside hydrolase family 65 N-terminal" evidence="8">
    <location>
        <begin position="14"/>
        <end position="279"/>
    </location>
</feature>
<proteinExistence type="inferred from homology"/>
<dbReference type="InterPro" id="IPR037018">
    <property type="entry name" value="GH65_N"/>
</dbReference>